<protein>
    <recommendedName>
        <fullName evidence="3">VWA domain-containing protein</fullName>
    </recommendedName>
</protein>
<sequence length="290" mass="34214">MKDAVESLIKKFDLEFTSEQSDFLRFLYENLHLEELSNKEQHFFIDFFYKSEALRNMAAFALELADIIHEIYENIPAIEQNERLANGKEQRLYYERKWQVARRRKLNRQTIKKGNILYVPFDEFKKEAGPIIICLEQTTGMAAYSELCKSIILPLFMTAHRERRDLYIVPYDCQVHVHFQFEKGHLNLSDFKDFIDYKAKGEAAFLPVLHFVKGLLQENQHCTEADIIIFTEGTPIDGQHLVGKQAKAVLEEMKRKYHAEFSVIAMHEHNFNEQQFWFANKAFFADDAIQ</sequence>
<dbReference type="OrthoDB" id="2452363at2"/>
<dbReference type="AlphaFoldDB" id="A0A0K9FA96"/>
<proteinExistence type="predicted"/>
<evidence type="ECO:0008006" key="3">
    <source>
        <dbReference type="Google" id="ProtNLM"/>
    </source>
</evidence>
<name>A0A0K9FA96_9BACI</name>
<organism evidence="1 2">
    <name type="scientific">Lysinibacillus xylanilyticus</name>
    <dbReference type="NCBI Taxonomy" id="582475"/>
    <lineage>
        <taxon>Bacteria</taxon>
        <taxon>Bacillati</taxon>
        <taxon>Bacillota</taxon>
        <taxon>Bacilli</taxon>
        <taxon>Bacillales</taxon>
        <taxon>Bacillaceae</taxon>
        <taxon>Lysinibacillus</taxon>
    </lineage>
</organism>
<reference evidence="2" key="1">
    <citation type="submission" date="2015-07" db="EMBL/GenBank/DDBJ databases">
        <authorList>
            <consortium name="Consortium for Microbial Forensics and Genomics (microFORGE)"/>
            <person name="Knight B.M."/>
            <person name="Roberts D.P."/>
            <person name="Lin D."/>
            <person name="Hari K."/>
            <person name="Fletcher J."/>
            <person name="Melcher U."/>
            <person name="Blagden T."/>
            <person name="Winegar R.A."/>
        </authorList>
    </citation>
    <scope>NUCLEOTIDE SEQUENCE [LARGE SCALE GENOMIC DNA]</scope>
    <source>
        <strain evidence="2">DSM 23493</strain>
    </source>
</reference>
<accession>A0A0K9FA96</accession>
<evidence type="ECO:0000313" key="2">
    <source>
        <dbReference type="Proteomes" id="UP000037326"/>
    </source>
</evidence>
<dbReference type="Proteomes" id="UP000037326">
    <property type="component" value="Unassembled WGS sequence"/>
</dbReference>
<dbReference type="EMBL" id="LFXJ01000005">
    <property type="protein sequence ID" value="KMY31380.1"/>
    <property type="molecule type" value="Genomic_DNA"/>
</dbReference>
<dbReference type="GeneID" id="96597427"/>
<gene>
    <name evidence="1" type="ORF">ACZ11_03725</name>
</gene>
<dbReference type="PATRIC" id="fig|582475.4.peg.142"/>
<dbReference type="RefSeq" id="WP_049663915.1">
    <property type="nucleotide sequence ID" value="NZ_LFXJ01000005.1"/>
</dbReference>
<evidence type="ECO:0000313" key="1">
    <source>
        <dbReference type="EMBL" id="KMY31380.1"/>
    </source>
</evidence>
<comment type="caution">
    <text evidence="1">The sequence shown here is derived from an EMBL/GenBank/DDBJ whole genome shotgun (WGS) entry which is preliminary data.</text>
</comment>